<reference evidence="7" key="4">
    <citation type="submission" date="2020-02" db="EMBL/GenBank/DDBJ databases">
        <authorList>
            <person name="Littmann E."/>
            <person name="Sorbara M."/>
        </authorList>
    </citation>
    <scope>NUCLEOTIDE SEQUENCE</scope>
    <source>
        <strain evidence="7">MSK.2.26</strain>
    </source>
</reference>
<evidence type="ECO:0000313" key="6">
    <source>
        <dbReference type="EMBL" id="GEA37954.1"/>
    </source>
</evidence>
<dbReference type="AlphaFoldDB" id="A0A858NAN8"/>
<dbReference type="EMBL" id="BJLB01000001">
    <property type="protein sequence ID" value="GEA37954.1"/>
    <property type="molecule type" value="Genomic_DNA"/>
</dbReference>
<dbReference type="EMBL" id="CP050964">
    <property type="protein sequence ID" value="QIX93480.1"/>
    <property type="molecule type" value="Genomic_DNA"/>
</dbReference>
<dbReference type="GO" id="GO:0030170">
    <property type="term" value="F:pyridoxal phosphate binding"/>
    <property type="evidence" value="ECO:0007669"/>
    <property type="project" value="TreeGrafter"/>
</dbReference>
<evidence type="ECO:0000259" key="5">
    <source>
        <dbReference type="SMART" id="SM01005"/>
    </source>
</evidence>
<dbReference type="GO" id="GO:0030632">
    <property type="term" value="P:D-alanine biosynthetic process"/>
    <property type="evidence" value="ECO:0007669"/>
    <property type="project" value="TreeGrafter"/>
</dbReference>
<dbReference type="EC" id="5.1.1.1" evidence="7"/>
<dbReference type="InterPro" id="IPR009006">
    <property type="entry name" value="Ala_racemase/Decarboxylase_C"/>
</dbReference>
<protein>
    <submittedName>
        <fullName evidence="6 7">Alanine racemase</fullName>
        <ecNumber evidence="7">5.1.1.1</ecNumber>
    </submittedName>
</protein>
<dbReference type="PANTHER" id="PTHR30511">
    <property type="entry name" value="ALANINE RACEMASE"/>
    <property type="match status" value="1"/>
</dbReference>
<evidence type="ECO:0000256" key="1">
    <source>
        <dbReference type="ARBA" id="ARBA00001933"/>
    </source>
</evidence>
<comment type="cofactor">
    <cofactor evidence="1 4">
        <name>pyridoxal 5'-phosphate</name>
        <dbReference type="ChEBI" id="CHEBI:597326"/>
    </cofactor>
</comment>
<reference evidence="8 10" key="2">
    <citation type="submission" date="2019-11" db="EMBL/GenBank/DDBJ databases">
        <title>FDA dAtabase for Regulatory Grade micrObial Sequences (FDA-ARGOS): Supporting development and validation of Infectious Disease Dx tests.</title>
        <authorList>
            <person name="Turner S."/>
            <person name="Byrd R."/>
            <person name="Tallon L."/>
            <person name="Sadzewicz L."/>
            <person name="Vavikolanu K."/>
            <person name="Mehta A."/>
            <person name="Aluvathingal J."/>
            <person name="Nadendla S."/>
            <person name="Myers T."/>
            <person name="Yan Y."/>
            <person name="Sichtig H."/>
        </authorList>
    </citation>
    <scope>NUCLEOTIDE SEQUENCE [LARGE SCALE GENOMIC DNA]</scope>
    <source>
        <strain evidence="8 10">FDAARGOS_739</strain>
    </source>
</reference>
<dbReference type="InterPro" id="IPR029066">
    <property type="entry name" value="PLP-binding_barrel"/>
</dbReference>
<dbReference type="Gene3D" id="2.40.37.10">
    <property type="entry name" value="Lyase, Ornithine Decarboxylase, Chain A, domain 1"/>
    <property type="match status" value="1"/>
</dbReference>
<gene>
    <name evidence="6" type="primary">alr1_1</name>
    <name evidence="7" type="synonym">alr</name>
    <name evidence="6" type="ORF">Ccl03g_36670</name>
    <name evidence="8" type="ORF">FOC47_24835</name>
    <name evidence="7" type="ORF">G5B26_21485</name>
</gene>
<dbReference type="PRINTS" id="PR00992">
    <property type="entry name" value="ALARACEMASE"/>
</dbReference>
<dbReference type="EMBL" id="JAAISW010000053">
    <property type="protein sequence ID" value="NSJ46087.1"/>
    <property type="molecule type" value="Genomic_DNA"/>
</dbReference>
<dbReference type="InterPro" id="IPR011079">
    <property type="entry name" value="Ala_racemase_C"/>
</dbReference>
<evidence type="ECO:0000256" key="2">
    <source>
        <dbReference type="ARBA" id="ARBA00022898"/>
    </source>
</evidence>
<feature type="domain" description="Alanine racemase C-terminal" evidence="5">
    <location>
        <begin position="248"/>
        <end position="375"/>
    </location>
</feature>
<keyword evidence="2 4" id="KW-0663">Pyridoxal phosphate</keyword>
<proteinExistence type="predicted"/>
<accession>A0A858NAN8</accession>
<sequence length="394" mass="44102">MKDYQISRFCWLEFNMDNLRDNFLVLKKMVGPDVKIMPAIKVNAYSHGIVACGKVLEECGADYLGVGSIDEGILLRENGVNMPILIFASNLIQETANLYVQYHLIPTILSLEAARSFSEAVSEPSDVFIKIDTGRGRIGVNAEEFPDFFREVSQMPNLHVEGVYSHMAAVNWPDEGADYAVWQYSRFKAAMDAIGEDANRIPFRQLANTPGCIALPDIRMSGICPGRAMWGYSPLTRRAEHPELKAPLVSWKSRLVHVNEVTGGKFGEKYKAVKMDTPKRIGIMVGGMGDGISPKIAGGYVLLHGRKCPVASTVSLEHTILDLTDFPDAKPGDEIVILGRQGEEEITLEQRMEEWGLTVPRIWTEISAHLDRHYYRDGKLWAVAKDERFILNEN</sequence>
<evidence type="ECO:0000313" key="8">
    <source>
        <dbReference type="EMBL" id="QIX93480.1"/>
    </source>
</evidence>
<dbReference type="GO" id="GO:0005829">
    <property type="term" value="C:cytosol"/>
    <property type="evidence" value="ECO:0007669"/>
    <property type="project" value="TreeGrafter"/>
</dbReference>
<organism evidence="6 9">
    <name type="scientific">Enterocloster clostridioformis</name>
    <dbReference type="NCBI Taxonomy" id="1531"/>
    <lineage>
        <taxon>Bacteria</taxon>
        <taxon>Bacillati</taxon>
        <taxon>Bacillota</taxon>
        <taxon>Clostridia</taxon>
        <taxon>Lachnospirales</taxon>
        <taxon>Lachnospiraceae</taxon>
        <taxon>Enterocloster</taxon>
    </lineage>
</organism>
<dbReference type="Pfam" id="PF00842">
    <property type="entry name" value="Ala_racemase_C"/>
    <property type="match status" value="1"/>
</dbReference>
<dbReference type="InterPro" id="IPR001608">
    <property type="entry name" value="Ala_racemase_N"/>
</dbReference>
<keyword evidence="3 7" id="KW-0413">Isomerase</keyword>
<evidence type="ECO:0000256" key="4">
    <source>
        <dbReference type="PIRSR" id="PIRSR600821-50"/>
    </source>
</evidence>
<dbReference type="Proteomes" id="UP000315200">
    <property type="component" value="Unassembled WGS sequence"/>
</dbReference>
<evidence type="ECO:0000313" key="11">
    <source>
        <dbReference type="Proteomes" id="UP000719916"/>
    </source>
</evidence>
<reference evidence="6 9" key="1">
    <citation type="submission" date="2019-06" db="EMBL/GenBank/DDBJ databases">
        <title>Draft genome sequence of [Clostridium] clostridioforme NBRC 113352.</title>
        <authorList>
            <person name="Miura T."/>
            <person name="Furukawa M."/>
            <person name="Shimamura M."/>
            <person name="Ohyama Y."/>
            <person name="Yamazoe A."/>
            <person name="Kawasaki H."/>
        </authorList>
    </citation>
    <scope>NUCLEOTIDE SEQUENCE [LARGE SCALE GENOMIC DNA]</scope>
    <source>
        <strain evidence="6 9">NBRC 113352</strain>
    </source>
</reference>
<dbReference type="SUPFAM" id="SSF50621">
    <property type="entry name" value="Alanine racemase C-terminal domain-like"/>
    <property type="match status" value="1"/>
</dbReference>
<dbReference type="PANTHER" id="PTHR30511:SF0">
    <property type="entry name" value="ALANINE RACEMASE, CATABOLIC-RELATED"/>
    <property type="match status" value="1"/>
</dbReference>
<dbReference type="Gene3D" id="3.20.20.10">
    <property type="entry name" value="Alanine racemase"/>
    <property type="match status" value="1"/>
</dbReference>
<dbReference type="SUPFAM" id="SSF51419">
    <property type="entry name" value="PLP-binding barrel"/>
    <property type="match status" value="1"/>
</dbReference>
<evidence type="ECO:0000313" key="9">
    <source>
        <dbReference type="Proteomes" id="UP000315200"/>
    </source>
</evidence>
<dbReference type="GeneID" id="57964425"/>
<dbReference type="NCBIfam" id="TIGR00492">
    <property type="entry name" value="alr"/>
    <property type="match status" value="1"/>
</dbReference>
<dbReference type="SMART" id="SM01005">
    <property type="entry name" value="Ala_racemase_C"/>
    <property type="match status" value="1"/>
</dbReference>
<evidence type="ECO:0000256" key="3">
    <source>
        <dbReference type="ARBA" id="ARBA00023235"/>
    </source>
</evidence>
<dbReference type="GO" id="GO:0008784">
    <property type="term" value="F:alanine racemase activity"/>
    <property type="evidence" value="ECO:0007669"/>
    <property type="project" value="UniProtKB-EC"/>
</dbReference>
<dbReference type="InterPro" id="IPR000821">
    <property type="entry name" value="Ala_racemase"/>
</dbReference>
<dbReference type="Pfam" id="PF01168">
    <property type="entry name" value="Ala_racemase_N"/>
    <property type="match status" value="1"/>
</dbReference>
<feature type="modified residue" description="N6-(pyridoxal phosphate)lysine" evidence="4">
    <location>
        <position position="41"/>
    </location>
</feature>
<reference evidence="7 11" key="3">
    <citation type="journal article" date="2020" name="Cell Host Microbe">
        <title>Functional and Genomic Variation between Human-Derived Isolates of Lachnospiraceae Reveals Inter- and Intra-Species Diversity.</title>
        <authorList>
            <person name="Sorbara M.T."/>
            <person name="Littmann E.R."/>
            <person name="Fontana E."/>
            <person name="Moody T.U."/>
            <person name="Kohout C.E."/>
            <person name="Gjonbalaj M."/>
            <person name="Eaton V."/>
            <person name="Seok R."/>
            <person name="Leiner I.M."/>
            <person name="Pamer E.G."/>
        </authorList>
    </citation>
    <scope>NUCLEOTIDE SEQUENCE [LARGE SCALE GENOMIC DNA]</scope>
    <source>
        <strain evidence="7 11">MSK.2.26</strain>
    </source>
</reference>
<dbReference type="CDD" id="cd00430">
    <property type="entry name" value="PLPDE_III_AR"/>
    <property type="match status" value="1"/>
</dbReference>
<evidence type="ECO:0000313" key="7">
    <source>
        <dbReference type="EMBL" id="NSJ46087.1"/>
    </source>
</evidence>
<evidence type="ECO:0000313" key="10">
    <source>
        <dbReference type="Proteomes" id="UP000501069"/>
    </source>
</evidence>
<dbReference type="Proteomes" id="UP000501069">
    <property type="component" value="Chromosome"/>
</dbReference>
<name>A0A858NAN8_9FIRM</name>
<dbReference type="Proteomes" id="UP000719916">
    <property type="component" value="Unassembled WGS sequence"/>
</dbReference>
<dbReference type="RefSeq" id="WP_002584166.1">
    <property type="nucleotide sequence ID" value="NZ_AP031445.1"/>
</dbReference>